<keyword evidence="2" id="KW-1185">Reference proteome</keyword>
<dbReference type="CDD" id="cd10787">
    <property type="entry name" value="LamB_YcsF_like"/>
    <property type="match status" value="1"/>
</dbReference>
<dbReference type="Proteomes" id="UP001156666">
    <property type="component" value="Unassembled WGS sequence"/>
</dbReference>
<dbReference type="NCBIfam" id="NF003816">
    <property type="entry name" value="PRK05406.1-5"/>
    <property type="match status" value="1"/>
</dbReference>
<proteinExistence type="predicted"/>
<comment type="caution">
    <text evidence="1">The sequence shown here is derived from an EMBL/GenBank/DDBJ whole genome shotgun (WGS) entry which is preliminary data.</text>
</comment>
<dbReference type="PANTHER" id="PTHR30292:SF0">
    <property type="entry name" value="5-OXOPROLINASE SUBUNIT A"/>
    <property type="match status" value="1"/>
</dbReference>
<organism evidence="1 2">
    <name type="scientific">Portibacter lacus</name>
    <dbReference type="NCBI Taxonomy" id="1099794"/>
    <lineage>
        <taxon>Bacteria</taxon>
        <taxon>Pseudomonadati</taxon>
        <taxon>Bacteroidota</taxon>
        <taxon>Saprospiria</taxon>
        <taxon>Saprospirales</taxon>
        <taxon>Haliscomenobacteraceae</taxon>
        <taxon>Portibacter</taxon>
    </lineage>
</organism>
<sequence length="248" mass="27566">MKKIDLNCDMGESLPGDAANIDHEIMPYISSCNIACGFHSGSPRIIENTLRNAIDHNLKIGAHPSYDDRENFGRISIEIPLPELLSQLRYQICALQGMAESLGGRLNHVKPHGALYNDMVKNEELAEAFVVLVKEIDPKLQIYGLAGSQLSTICVDHKMVFVNEGFADRKYDTKTQLRNRKYDGAVLSEENEILQQIELLSNGVVELYSGEKVDMSVDTICLHGDTPGAIRLSKVIYDFIRSKSISIG</sequence>
<evidence type="ECO:0000313" key="2">
    <source>
        <dbReference type="Proteomes" id="UP001156666"/>
    </source>
</evidence>
<dbReference type="AlphaFoldDB" id="A0AA37SQW3"/>
<protein>
    <submittedName>
        <fullName evidence="1">UPF0271 protein</fullName>
    </submittedName>
</protein>
<gene>
    <name evidence="1" type="ORF">GCM10007940_26390</name>
</gene>
<dbReference type="RefSeq" id="WP_235291699.1">
    <property type="nucleotide sequence ID" value="NZ_BSOH01000014.1"/>
</dbReference>
<dbReference type="EMBL" id="BSOH01000014">
    <property type="protein sequence ID" value="GLR18024.1"/>
    <property type="molecule type" value="Genomic_DNA"/>
</dbReference>
<dbReference type="InterPro" id="IPR005501">
    <property type="entry name" value="LamB/YcsF/PxpA-like"/>
</dbReference>
<dbReference type="SUPFAM" id="SSF88713">
    <property type="entry name" value="Glycoside hydrolase/deacetylase"/>
    <property type="match status" value="1"/>
</dbReference>
<evidence type="ECO:0000313" key="1">
    <source>
        <dbReference type="EMBL" id="GLR18024.1"/>
    </source>
</evidence>
<dbReference type="PANTHER" id="PTHR30292">
    <property type="entry name" value="UNCHARACTERIZED PROTEIN YBGL-RELATED"/>
    <property type="match status" value="1"/>
</dbReference>
<dbReference type="GO" id="GO:0005975">
    <property type="term" value="P:carbohydrate metabolic process"/>
    <property type="evidence" value="ECO:0007669"/>
    <property type="project" value="InterPro"/>
</dbReference>
<dbReference type="Gene3D" id="3.20.20.370">
    <property type="entry name" value="Glycoside hydrolase/deacetylase"/>
    <property type="match status" value="1"/>
</dbReference>
<reference evidence="1" key="1">
    <citation type="journal article" date="2014" name="Int. J. Syst. Evol. Microbiol.">
        <title>Complete genome sequence of Corynebacterium casei LMG S-19264T (=DSM 44701T), isolated from a smear-ripened cheese.</title>
        <authorList>
            <consortium name="US DOE Joint Genome Institute (JGI-PGF)"/>
            <person name="Walter F."/>
            <person name="Albersmeier A."/>
            <person name="Kalinowski J."/>
            <person name="Ruckert C."/>
        </authorList>
    </citation>
    <scope>NUCLEOTIDE SEQUENCE</scope>
    <source>
        <strain evidence="1">NBRC 108769</strain>
    </source>
</reference>
<reference evidence="1" key="2">
    <citation type="submission" date="2023-01" db="EMBL/GenBank/DDBJ databases">
        <title>Draft genome sequence of Portibacter lacus strain NBRC 108769.</title>
        <authorList>
            <person name="Sun Q."/>
            <person name="Mori K."/>
        </authorList>
    </citation>
    <scope>NUCLEOTIDE SEQUENCE</scope>
    <source>
        <strain evidence="1">NBRC 108769</strain>
    </source>
</reference>
<name>A0AA37SQW3_9BACT</name>
<accession>A0AA37SQW3</accession>
<dbReference type="InterPro" id="IPR011330">
    <property type="entry name" value="Glyco_hydro/deAcase_b/a-brl"/>
</dbReference>
<dbReference type="NCBIfam" id="NF003814">
    <property type="entry name" value="PRK05406.1-3"/>
    <property type="match status" value="1"/>
</dbReference>
<dbReference type="Pfam" id="PF03746">
    <property type="entry name" value="LamB_YcsF"/>
    <property type="match status" value="1"/>
</dbReference>